<feature type="transmembrane region" description="Helical" evidence="2">
    <location>
        <begin position="230"/>
        <end position="251"/>
    </location>
</feature>
<reference evidence="3 4" key="1">
    <citation type="submission" date="2021-05" db="EMBL/GenBank/DDBJ databases">
        <title>Genome Assembly of Synthetic Allotetraploid Brassica napus Reveals Homoeologous Exchanges between Subgenomes.</title>
        <authorList>
            <person name="Davis J.T."/>
        </authorList>
    </citation>
    <scope>NUCLEOTIDE SEQUENCE [LARGE SCALE GENOMIC DNA]</scope>
    <source>
        <strain evidence="4">cv. Da-Ae</strain>
        <tissue evidence="3">Seedling</tissue>
    </source>
</reference>
<feature type="region of interest" description="Disordered" evidence="1">
    <location>
        <begin position="1"/>
        <end position="44"/>
    </location>
</feature>
<keyword evidence="2" id="KW-0812">Transmembrane</keyword>
<sequence length="282" mass="32124">MVRDRTTLQSCLTRSDEATTRSDEATARFDEATARSDEPTARFDEATARFDEATARFDEATARSDEATARSNNDEELKRTSRQKLKKRRTQLSPMIVSNMIPSQGEVLINHDLPIAGNSNPLERETQISPMIVSNMVQTHDEVLITNDLPIAGSRNFCQRGTQKSPLIMSNMIQTQDEISSTHDSPIAGSSNVFEVLFKALTVTFIIIREEQKYTWRLNETTFKELTKSLVYNILVLDTILFLLQVVLLAIREDWTRWDDLLYMSVESQNCHLFLVDVVEKA</sequence>
<evidence type="ECO:0000256" key="1">
    <source>
        <dbReference type="SAM" id="MobiDB-lite"/>
    </source>
</evidence>
<evidence type="ECO:0000256" key="2">
    <source>
        <dbReference type="SAM" id="Phobius"/>
    </source>
</evidence>
<dbReference type="EMBL" id="JAGKQM010000013">
    <property type="protein sequence ID" value="KAH0892124.1"/>
    <property type="molecule type" value="Genomic_DNA"/>
</dbReference>
<feature type="compositionally biased region" description="Basic and acidic residues" evidence="1">
    <location>
        <begin position="14"/>
        <end position="44"/>
    </location>
</feature>
<name>A0ABQ8AHU2_BRANA</name>
<feature type="compositionally biased region" description="Basic and acidic residues" evidence="1">
    <location>
        <begin position="59"/>
        <end position="79"/>
    </location>
</feature>
<accession>A0ABQ8AHU2</accession>
<evidence type="ECO:0000313" key="3">
    <source>
        <dbReference type="EMBL" id="KAH0892124.1"/>
    </source>
</evidence>
<feature type="region of interest" description="Disordered" evidence="1">
    <location>
        <begin position="59"/>
        <end position="90"/>
    </location>
</feature>
<evidence type="ECO:0000313" key="4">
    <source>
        <dbReference type="Proteomes" id="UP000824890"/>
    </source>
</evidence>
<keyword evidence="2" id="KW-1133">Transmembrane helix</keyword>
<proteinExistence type="predicted"/>
<keyword evidence="4" id="KW-1185">Reference proteome</keyword>
<feature type="compositionally biased region" description="Basic residues" evidence="1">
    <location>
        <begin position="80"/>
        <end position="90"/>
    </location>
</feature>
<protein>
    <submittedName>
        <fullName evidence="3">Uncharacterized protein</fullName>
    </submittedName>
</protein>
<comment type="caution">
    <text evidence="3">The sequence shown here is derived from an EMBL/GenBank/DDBJ whole genome shotgun (WGS) entry which is preliminary data.</text>
</comment>
<gene>
    <name evidence="3" type="ORF">HID58_054553</name>
</gene>
<organism evidence="3 4">
    <name type="scientific">Brassica napus</name>
    <name type="common">Rape</name>
    <dbReference type="NCBI Taxonomy" id="3708"/>
    <lineage>
        <taxon>Eukaryota</taxon>
        <taxon>Viridiplantae</taxon>
        <taxon>Streptophyta</taxon>
        <taxon>Embryophyta</taxon>
        <taxon>Tracheophyta</taxon>
        <taxon>Spermatophyta</taxon>
        <taxon>Magnoliopsida</taxon>
        <taxon>eudicotyledons</taxon>
        <taxon>Gunneridae</taxon>
        <taxon>Pentapetalae</taxon>
        <taxon>rosids</taxon>
        <taxon>malvids</taxon>
        <taxon>Brassicales</taxon>
        <taxon>Brassicaceae</taxon>
        <taxon>Brassiceae</taxon>
        <taxon>Brassica</taxon>
    </lineage>
</organism>
<dbReference type="Proteomes" id="UP000824890">
    <property type="component" value="Unassembled WGS sequence"/>
</dbReference>
<keyword evidence="2" id="KW-0472">Membrane</keyword>